<feature type="region of interest" description="Disordered" evidence="1">
    <location>
        <begin position="759"/>
        <end position="809"/>
    </location>
</feature>
<accession>A0A0S4IS81</accession>
<protein>
    <submittedName>
        <fullName evidence="2">Uncharacterized protein</fullName>
    </submittedName>
</protein>
<feature type="region of interest" description="Disordered" evidence="1">
    <location>
        <begin position="667"/>
        <end position="722"/>
    </location>
</feature>
<feature type="compositionally biased region" description="Low complexity" evidence="1">
    <location>
        <begin position="56"/>
        <end position="75"/>
    </location>
</feature>
<feature type="region of interest" description="Disordered" evidence="1">
    <location>
        <begin position="576"/>
        <end position="640"/>
    </location>
</feature>
<feature type="region of interest" description="Disordered" evidence="1">
    <location>
        <begin position="297"/>
        <end position="344"/>
    </location>
</feature>
<feature type="compositionally biased region" description="Low complexity" evidence="1">
    <location>
        <begin position="617"/>
        <end position="637"/>
    </location>
</feature>
<feature type="compositionally biased region" description="Basic and acidic residues" evidence="1">
    <location>
        <begin position="779"/>
        <end position="793"/>
    </location>
</feature>
<dbReference type="VEuPathDB" id="TriTrypDB:BSAL_56580"/>
<dbReference type="Proteomes" id="UP000051952">
    <property type="component" value="Unassembled WGS sequence"/>
</dbReference>
<feature type="region of interest" description="Disordered" evidence="1">
    <location>
        <begin position="424"/>
        <end position="474"/>
    </location>
</feature>
<evidence type="ECO:0000313" key="3">
    <source>
        <dbReference type="Proteomes" id="UP000051952"/>
    </source>
</evidence>
<sequence>MSGSTDDDGKGSSELRRLLQRLSHDTTVDAEQFVQFELDADLDAYEREVAATLQPSSSSSSPEFATTNSSTSSSRSVDRVLSDVLGRMMHLSPTEERVACAVHAHVAMSGVQGLYGVAGLVTLLELCGSIVPAMSVLETVLRSAYESVVVYSSGSSSAEKKFGQHPPNSARDGWTTARHMVRAGLSLMSSRRRSTAAGGSISPPPAAPLLAPSSSSMMTARNNSSVMSTSRRATSRGSGAGLTPPPPADIVPPPAAAALLTLPMEKMFVSLPMFLAALRSIKRRQFDEVIAEAHERDPTIMGAERQDYHAPPPRGGAPPFSSRISPSTVGSTNNNSNKSVSQSAARSLEDVIEAILASQGTLPPSTSAASTSAASPSNMAASGGATTSPPTADLHASTKISEDLIDRFLLHKFGIALFSNNNTAHHQASDSDSELESSFQLQGYRQQSSHQFGVSASQGNYARNGPSTGGATSKQRFLNNIGPLQLLTTLSSTQQQQQPHQVEHNVVGRISARGPSIHVRSASTVDTFGGGPGMPRLWLGGGGEGDRSISVVSGDRSYLQGSTVVGGSLVASNNNSWEGGGASGGVRSSSVSPMPSGRTHFSATPRRDATPLPPPSLQLRPLLPGGGSPQQQQQRPRMYSSHKNVVEIDLEGSWTPENSTSQRPLFATAMDDDDDPFPDHNRRDEGSPRLLLHSVVGSSSGSPRGGSGKGGASSPLYGSTTSLKQMRKDSMIRKAQYNHQLAALKESILSKKMEQVRSLQQKQQAIPKKNRCGASPPTLKDKEVVVDAGDRQPQRRPQSSISDHHQRFHSAHGNKNIYALREEYQQQRQQSCSSGTDQLTRPPLLVSTASGPNHGAAAAEAAISVAETPSPSLPPAALLLPIETLPTSSSTMAKNRHDGKLQQHHHYQRQRCHSAGIRGPQIAMAIRLQAVQELEHLSYVLAL</sequence>
<feature type="compositionally biased region" description="Basic and acidic residues" evidence="1">
    <location>
        <begin position="297"/>
        <end position="308"/>
    </location>
</feature>
<gene>
    <name evidence="2" type="ORF">BSAL_56580</name>
</gene>
<feature type="compositionally biased region" description="Low complexity" evidence="1">
    <location>
        <begin position="208"/>
        <end position="220"/>
    </location>
</feature>
<evidence type="ECO:0000313" key="2">
    <source>
        <dbReference type="EMBL" id="CUE81393.1"/>
    </source>
</evidence>
<feature type="compositionally biased region" description="Polar residues" evidence="1">
    <location>
        <begin position="322"/>
        <end position="344"/>
    </location>
</feature>
<organism evidence="2 3">
    <name type="scientific">Bodo saltans</name>
    <name type="common">Flagellated protozoan</name>
    <dbReference type="NCBI Taxonomy" id="75058"/>
    <lineage>
        <taxon>Eukaryota</taxon>
        <taxon>Discoba</taxon>
        <taxon>Euglenozoa</taxon>
        <taxon>Kinetoplastea</taxon>
        <taxon>Metakinetoplastina</taxon>
        <taxon>Eubodonida</taxon>
        <taxon>Bodonidae</taxon>
        <taxon>Bodo</taxon>
    </lineage>
</organism>
<feature type="compositionally biased region" description="Polar residues" evidence="1">
    <location>
        <begin position="826"/>
        <end position="839"/>
    </location>
</feature>
<name>A0A0S4IS81_BODSA</name>
<keyword evidence="3" id="KW-1185">Reference proteome</keyword>
<feature type="region of interest" description="Disordered" evidence="1">
    <location>
        <begin position="192"/>
        <end position="249"/>
    </location>
</feature>
<evidence type="ECO:0000256" key="1">
    <source>
        <dbReference type="SAM" id="MobiDB-lite"/>
    </source>
</evidence>
<dbReference type="AlphaFoldDB" id="A0A0S4IS81"/>
<feature type="compositionally biased region" description="Low complexity" evidence="1">
    <location>
        <begin position="361"/>
        <end position="385"/>
    </location>
</feature>
<feature type="compositionally biased region" description="Low complexity" evidence="1">
    <location>
        <begin position="585"/>
        <end position="598"/>
    </location>
</feature>
<dbReference type="EMBL" id="CYKH01000199">
    <property type="protein sequence ID" value="CUE81393.1"/>
    <property type="molecule type" value="Genomic_DNA"/>
</dbReference>
<proteinExistence type="predicted"/>
<feature type="region of interest" description="Disordered" evidence="1">
    <location>
        <begin position="361"/>
        <end position="394"/>
    </location>
</feature>
<feature type="compositionally biased region" description="Polar residues" evidence="1">
    <location>
        <begin position="436"/>
        <end position="474"/>
    </location>
</feature>
<feature type="compositionally biased region" description="Low complexity" evidence="1">
    <location>
        <begin position="228"/>
        <end position="237"/>
    </location>
</feature>
<feature type="compositionally biased region" description="Basic and acidic residues" evidence="1">
    <location>
        <begin position="677"/>
        <end position="687"/>
    </location>
</feature>
<feature type="region of interest" description="Disordered" evidence="1">
    <location>
        <begin position="51"/>
        <end position="77"/>
    </location>
</feature>
<feature type="region of interest" description="Disordered" evidence="1">
    <location>
        <begin position="824"/>
        <end position="852"/>
    </location>
</feature>
<reference evidence="3" key="1">
    <citation type="submission" date="2015-09" db="EMBL/GenBank/DDBJ databases">
        <authorList>
            <consortium name="Pathogen Informatics"/>
        </authorList>
    </citation>
    <scope>NUCLEOTIDE SEQUENCE [LARGE SCALE GENOMIC DNA]</scope>
    <source>
        <strain evidence="3">Lake Konstanz</strain>
    </source>
</reference>